<evidence type="ECO:0000313" key="9">
    <source>
        <dbReference type="EMBL" id="GLX68446.1"/>
    </source>
</evidence>
<dbReference type="InterPro" id="IPR003660">
    <property type="entry name" value="HAMP_dom"/>
</dbReference>
<keyword evidence="7" id="KW-1133">Transmembrane helix</keyword>
<comment type="caution">
    <text evidence="9">The sequence shown here is derived from an EMBL/GenBank/DDBJ whole genome shotgun (WGS) entry which is preliminary data.</text>
</comment>
<evidence type="ECO:0000256" key="3">
    <source>
        <dbReference type="ARBA" id="ARBA00022553"/>
    </source>
</evidence>
<dbReference type="PANTHER" id="PTHR34220:SF7">
    <property type="entry name" value="SENSOR HISTIDINE KINASE YPDA"/>
    <property type="match status" value="1"/>
</dbReference>
<dbReference type="InterPro" id="IPR036890">
    <property type="entry name" value="HATPase_C_sf"/>
</dbReference>
<comment type="subcellular location">
    <subcellularLocation>
        <location evidence="1">Cell membrane</location>
        <topology evidence="1">Multi-pass membrane protein</topology>
    </subcellularLocation>
</comment>
<dbReference type="EMBL" id="BSSQ01000011">
    <property type="protein sequence ID" value="GLX68446.1"/>
    <property type="molecule type" value="Genomic_DNA"/>
</dbReference>
<dbReference type="InterPro" id="IPR050640">
    <property type="entry name" value="Bact_2-comp_sensor_kinase"/>
</dbReference>
<dbReference type="Proteomes" id="UP001157114">
    <property type="component" value="Unassembled WGS sequence"/>
</dbReference>
<dbReference type="Gene3D" id="3.30.565.10">
    <property type="entry name" value="Histidine kinase-like ATPase, C-terminal domain"/>
    <property type="match status" value="1"/>
</dbReference>
<dbReference type="RefSeq" id="WP_284239177.1">
    <property type="nucleotide sequence ID" value="NZ_BSSQ01000011.1"/>
</dbReference>
<accession>A0ABQ6GBW1</accession>
<feature type="domain" description="HAMP" evidence="8">
    <location>
        <begin position="307"/>
        <end position="358"/>
    </location>
</feature>
<protein>
    <recommendedName>
        <fullName evidence="8">HAMP domain-containing protein</fullName>
    </recommendedName>
</protein>
<dbReference type="Pfam" id="PF02518">
    <property type="entry name" value="HATPase_c"/>
    <property type="match status" value="1"/>
</dbReference>
<keyword evidence="7" id="KW-0812">Transmembrane</keyword>
<reference evidence="9 10" key="1">
    <citation type="submission" date="2023-03" db="EMBL/GenBank/DDBJ databases">
        <title>Draft genome sequence of the bacteria which degrade cell wall of Tricholomamatutake.</title>
        <authorList>
            <person name="Konishi Y."/>
            <person name="Fukuta Y."/>
            <person name="Shirasaka N."/>
        </authorList>
    </citation>
    <scope>NUCLEOTIDE SEQUENCE [LARGE SCALE GENOMIC DNA]</scope>
    <source>
        <strain evidence="10">mu1</strain>
    </source>
</reference>
<dbReference type="InterPro" id="IPR003594">
    <property type="entry name" value="HATPase_dom"/>
</dbReference>
<dbReference type="Gene3D" id="6.10.340.10">
    <property type="match status" value="1"/>
</dbReference>
<dbReference type="PANTHER" id="PTHR34220">
    <property type="entry name" value="SENSOR HISTIDINE KINASE YPDA"/>
    <property type="match status" value="1"/>
</dbReference>
<proteinExistence type="predicted"/>
<keyword evidence="4" id="KW-0808">Transferase</keyword>
<dbReference type="InterPro" id="IPR010559">
    <property type="entry name" value="Sig_transdc_His_kin_internal"/>
</dbReference>
<evidence type="ECO:0000256" key="6">
    <source>
        <dbReference type="ARBA" id="ARBA00023136"/>
    </source>
</evidence>
<dbReference type="SUPFAM" id="SSF55874">
    <property type="entry name" value="ATPase domain of HSP90 chaperone/DNA topoisomerase II/histidine kinase"/>
    <property type="match status" value="1"/>
</dbReference>
<organism evidence="9 10">
    <name type="scientific">Paenibacillus glycanilyticus</name>
    <dbReference type="NCBI Taxonomy" id="126569"/>
    <lineage>
        <taxon>Bacteria</taxon>
        <taxon>Bacillati</taxon>
        <taxon>Bacillota</taxon>
        <taxon>Bacilli</taxon>
        <taxon>Bacillales</taxon>
        <taxon>Paenibacillaceae</taxon>
        <taxon>Paenibacillus</taxon>
    </lineage>
</organism>
<sequence length="587" mass="68097">MKFRWNSIFTKLFIAFFLVIIPLYGLGIWSTFIGSDQMRKEVDKSNISKLLFHNNHLEFEMTRISSLITEYSNDYELVGFPTEYPVLSPYEVSVRMNDIHRKLRQVQQSSPYIEDVIYYVPELGKKISALTYISNYENRELQGLLQSRGNLQSSISLYAGSLYYTMSVPYMIDSSMEPNFLLAFKINAKEMIRTLNGFAEAGSGGATLLFGDGMYTLNSQGVSETDIMALLSDDLHETKHLPDDVRRLETENNRIYSINNEEFGIQLAEVIPKSMLRQPIEIYTRWLWIITFFSIFVIVLFSYWIIRLIYKPLGKLTTAFKVVEFGRNGKIRHYRKDEFGFLYTRFNDMLERLHMLIEDNYLQRIRSQDAELKQLQSQITPHFLYNSLFTIKQMAELEDVDGIKEFSGYLGQYFQFITRNAELDVSLKEEVMHAVNYMSLQEIRFAPRISVFYEEVPQSLQRVRVPRLILQPIVENGFEHGLKENKSKGLLSLSFQLQENSATIIVEDNGEGLTDMKLSEIMRMLNDSSLLSTHQEITGLLNVHKRMVIRYGAPYGVSISRSDLGGMRVELKFPLEREETDVPTADC</sequence>
<evidence type="ECO:0000256" key="7">
    <source>
        <dbReference type="SAM" id="Phobius"/>
    </source>
</evidence>
<keyword evidence="10" id="KW-1185">Reference proteome</keyword>
<keyword evidence="3" id="KW-0597">Phosphoprotein</keyword>
<gene>
    <name evidence="9" type="ORF">MU1_27910</name>
</gene>
<evidence type="ECO:0000256" key="2">
    <source>
        <dbReference type="ARBA" id="ARBA00022475"/>
    </source>
</evidence>
<evidence type="ECO:0000313" key="10">
    <source>
        <dbReference type="Proteomes" id="UP001157114"/>
    </source>
</evidence>
<dbReference type="CDD" id="cd06225">
    <property type="entry name" value="HAMP"/>
    <property type="match status" value="1"/>
</dbReference>
<name>A0ABQ6GBW1_9BACL</name>
<evidence type="ECO:0000256" key="4">
    <source>
        <dbReference type="ARBA" id="ARBA00022679"/>
    </source>
</evidence>
<dbReference type="PROSITE" id="PS50885">
    <property type="entry name" value="HAMP"/>
    <property type="match status" value="1"/>
</dbReference>
<keyword evidence="6 7" id="KW-0472">Membrane</keyword>
<evidence type="ECO:0000259" key="8">
    <source>
        <dbReference type="PROSITE" id="PS50885"/>
    </source>
</evidence>
<feature type="transmembrane region" description="Helical" evidence="7">
    <location>
        <begin position="286"/>
        <end position="306"/>
    </location>
</feature>
<keyword evidence="5" id="KW-0418">Kinase</keyword>
<keyword evidence="2" id="KW-1003">Cell membrane</keyword>
<evidence type="ECO:0000256" key="1">
    <source>
        <dbReference type="ARBA" id="ARBA00004651"/>
    </source>
</evidence>
<feature type="transmembrane region" description="Helical" evidence="7">
    <location>
        <begin position="12"/>
        <end position="32"/>
    </location>
</feature>
<dbReference type="Pfam" id="PF06580">
    <property type="entry name" value="His_kinase"/>
    <property type="match status" value="1"/>
</dbReference>
<evidence type="ECO:0000256" key="5">
    <source>
        <dbReference type="ARBA" id="ARBA00022777"/>
    </source>
</evidence>